<feature type="domain" description="ABC transmembrane type-1" evidence="8">
    <location>
        <begin position="69"/>
        <end position="258"/>
    </location>
</feature>
<keyword evidence="4 7" id="KW-0812">Transmembrane</keyword>
<evidence type="ECO:0000313" key="9">
    <source>
        <dbReference type="EMBL" id="PWJ76722.1"/>
    </source>
</evidence>
<dbReference type="RefSeq" id="WP_109625865.1">
    <property type="nucleotide sequence ID" value="NZ_JANKBI010000019.1"/>
</dbReference>
<comment type="subcellular location">
    <subcellularLocation>
        <location evidence="1 7">Cell membrane</location>
        <topology evidence="1 7">Multi-pass membrane protein</topology>
    </subcellularLocation>
</comment>
<dbReference type="CDD" id="cd06261">
    <property type="entry name" value="TM_PBP2"/>
    <property type="match status" value="1"/>
</dbReference>
<feature type="transmembrane region" description="Helical" evidence="7">
    <location>
        <begin position="108"/>
        <end position="129"/>
    </location>
</feature>
<keyword evidence="3" id="KW-1003">Cell membrane</keyword>
<feature type="transmembrane region" description="Helical" evidence="7">
    <location>
        <begin position="73"/>
        <end position="96"/>
    </location>
</feature>
<evidence type="ECO:0000256" key="1">
    <source>
        <dbReference type="ARBA" id="ARBA00004651"/>
    </source>
</evidence>
<evidence type="ECO:0000256" key="6">
    <source>
        <dbReference type="ARBA" id="ARBA00023136"/>
    </source>
</evidence>
<keyword evidence="6 7" id="KW-0472">Membrane</keyword>
<gene>
    <name evidence="9" type="ORF">C7383_104168</name>
</gene>
<dbReference type="GO" id="GO:0055085">
    <property type="term" value="P:transmembrane transport"/>
    <property type="evidence" value="ECO:0007669"/>
    <property type="project" value="InterPro"/>
</dbReference>
<evidence type="ECO:0000259" key="8">
    <source>
        <dbReference type="PROSITE" id="PS50928"/>
    </source>
</evidence>
<evidence type="ECO:0000256" key="3">
    <source>
        <dbReference type="ARBA" id="ARBA00022475"/>
    </source>
</evidence>
<evidence type="ECO:0000256" key="4">
    <source>
        <dbReference type="ARBA" id="ARBA00022692"/>
    </source>
</evidence>
<accession>A0AB73T626</accession>
<dbReference type="SUPFAM" id="SSF161098">
    <property type="entry name" value="MetI-like"/>
    <property type="match status" value="1"/>
</dbReference>
<dbReference type="AlphaFoldDB" id="A0AB73T626"/>
<keyword evidence="2 7" id="KW-0813">Transport</keyword>
<dbReference type="PANTHER" id="PTHR43744">
    <property type="entry name" value="ABC TRANSPORTER PERMEASE PROTEIN MG189-RELATED-RELATED"/>
    <property type="match status" value="1"/>
</dbReference>
<evidence type="ECO:0000256" key="2">
    <source>
        <dbReference type="ARBA" id="ARBA00022448"/>
    </source>
</evidence>
<keyword evidence="5 7" id="KW-1133">Transmembrane helix</keyword>
<feature type="transmembrane region" description="Helical" evidence="7">
    <location>
        <begin position="135"/>
        <end position="158"/>
    </location>
</feature>
<dbReference type="InterPro" id="IPR035906">
    <property type="entry name" value="MetI-like_sf"/>
</dbReference>
<feature type="transmembrane region" description="Helical" evidence="7">
    <location>
        <begin position="179"/>
        <end position="204"/>
    </location>
</feature>
<comment type="caution">
    <text evidence="9">The sequence shown here is derived from an EMBL/GenBank/DDBJ whole genome shotgun (WGS) entry which is preliminary data.</text>
</comment>
<reference evidence="9 10" key="1">
    <citation type="submission" date="2018-05" db="EMBL/GenBank/DDBJ databases">
        <authorList>
            <person name="Goeker M."/>
            <person name="Huntemann M."/>
            <person name="Clum A."/>
            <person name="Pillay M."/>
            <person name="Palaniappan K."/>
            <person name="Varghese N."/>
            <person name="Mikhailova N."/>
            <person name="Stamatis D."/>
            <person name="Reddy T."/>
            <person name="Daum C."/>
            <person name="Shapiro N."/>
            <person name="Ivanova N."/>
            <person name="Kyrpides N."/>
            <person name="Woyke T."/>
        </authorList>
    </citation>
    <scope>NUCLEOTIDE SEQUENCE [LARGE SCALE GENOMIC DNA]</scope>
    <source>
        <strain evidence="9 10">DSM 26524</strain>
    </source>
</reference>
<evidence type="ECO:0000313" key="10">
    <source>
        <dbReference type="Proteomes" id="UP000245412"/>
    </source>
</evidence>
<dbReference type="GO" id="GO:0005886">
    <property type="term" value="C:plasma membrane"/>
    <property type="evidence" value="ECO:0007669"/>
    <property type="project" value="UniProtKB-SubCell"/>
</dbReference>
<comment type="similarity">
    <text evidence="7">Belongs to the binding-protein-dependent transport system permease family.</text>
</comment>
<evidence type="ECO:0000256" key="7">
    <source>
        <dbReference type="RuleBase" id="RU363032"/>
    </source>
</evidence>
<dbReference type="PROSITE" id="PS50928">
    <property type="entry name" value="ABC_TM1"/>
    <property type="match status" value="1"/>
</dbReference>
<dbReference type="EMBL" id="QGGY01000004">
    <property type="protein sequence ID" value="PWJ76722.1"/>
    <property type="molecule type" value="Genomic_DNA"/>
</dbReference>
<dbReference type="Gene3D" id="1.10.3720.10">
    <property type="entry name" value="MetI-like"/>
    <property type="match status" value="1"/>
</dbReference>
<feature type="transmembrane region" description="Helical" evidence="7">
    <location>
        <begin position="9"/>
        <end position="31"/>
    </location>
</feature>
<dbReference type="PANTHER" id="PTHR43744:SF12">
    <property type="entry name" value="ABC TRANSPORTER PERMEASE PROTEIN MG189-RELATED"/>
    <property type="match status" value="1"/>
</dbReference>
<name>A0AB73T626_9FIRM</name>
<sequence length="273" mass="30357">MKKQKRRRILLAAVMWVLSLLVILPMVLVILNSLKTPAEADIMSMELPSSLRWENFKVVLIEGRVFSSFLNSAIITVCGVLLSAGLGTMAAFALARNRSRLNKIVHKYFMAGLVLPVQLISLIEVLKGLHLYNKYAGLILVYVAIFLPMTVMLSYGAFQSLPKEMDEAAVVDGCTPMRLFIQVILPLTKPVITTIAVTLFMFIWNDFQFPLYLITDSNKWTLVMGVYGFMGKFSSQWNLVCAHILVSSVPVIVVYLSGQKYIVDGMVAGAVKG</sequence>
<feature type="transmembrane region" description="Helical" evidence="7">
    <location>
        <begin position="237"/>
        <end position="256"/>
    </location>
</feature>
<dbReference type="Proteomes" id="UP000245412">
    <property type="component" value="Unassembled WGS sequence"/>
</dbReference>
<evidence type="ECO:0000256" key="5">
    <source>
        <dbReference type="ARBA" id="ARBA00022989"/>
    </source>
</evidence>
<keyword evidence="10" id="KW-1185">Reference proteome</keyword>
<proteinExistence type="inferred from homology"/>
<dbReference type="InterPro" id="IPR000515">
    <property type="entry name" value="MetI-like"/>
</dbReference>
<dbReference type="Pfam" id="PF00528">
    <property type="entry name" value="BPD_transp_1"/>
    <property type="match status" value="1"/>
</dbReference>
<organism evidence="9 10">
    <name type="scientific">Murimonas intestini</name>
    <dbReference type="NCBI Taxonomy" id="1337051"/>
    <lineage>
        <taxon>Bacteria</taxon>
        <taxon>Bacillati</taxon>
        <taxon>Bacillota</taxon>
        <taxon>Clostridia</taxon>
        <taxon>Lachnospirales</taxon>
        <taxon>Lachnospiraceae</taxon>
        <taxon>Murimonas</taxon>
    </lineage>
</organism>
<protein>
    <submittedName>
        <fullName evidence="9">Carbohydrate ABC transporter membrane protein 2 (CUT1 family)</fullName>
    </submittedName>
</protein>